<keyword evidence="3" id="KW-1185">Reference proteome</keyword>
<evidence type="ECO:0000313" key="3">
    <source>
        <dbReference type="Proteomes" id="UP000305760"/>
    </source>
</evidence>
<name>A0A5C4RUW8_9GAMM</name>
<organism evidence="2 3">
    <name type="scientific">Arenimonas terrae</name>
    <dbReference type="NCBI Taxonomy" id="2546226"/>
    <lineage>
        <taxon>Bacteria</taxon>
        <taxon>Pseudomonadati</taxon>
        <taxon>Pseudomonadota</taxon>
        <taxon>Gammaproteobacteria</taxon>
        <taxon>Lysobacterales</taxon>
        <taxon>Lysobacteraceae</taxon>
        <taxon>Arenimonas</taxon>
    </lineage>
</organism>
<feature type="domain" description="DSBA-like thioredoxin" evidence="1">
    <location>
        <begin position="12"/>
        <end position="211"/>
    </location>
</feature>
<gene>
    <name evidence="2" type="ORF">E1B00_03100</name>
</gene>
<dbReference type="SUPFAM" id="SSF52833">
    <property type="entry name" value="Thioredoxin-like"/>
    <property type="match status" value="1"/>
</dbReference>
<reference evidence="2 3" key="1">
    <citation type="submission" date="2019-03" db="EMBL/GenBank/DDBJ databases">
        <title>Arenimonas daejeonensis sp. nov., isolated from compost.</title>
        <authorList>
            <person name="Jeon C.O."/>
        </authorList>
    </citation>
    <scope>NUCLEOTIDE SEQUENCE [LARGE SCALE GENOMIC DNA]</scope>
    <source>
        <strain evidence="2 3">R29</strain>
    </source>
</reference>
<dbReference type="OrthoDB" id="9799122at2"/>
<dbReference type="Proteomes" id="UP000305760">
    <property type="component" value="Unassembled WGS sequence"/>
</dbReference>
<dbReference type="PANTHER" id="PTHR13887">
    <property type="entry name" value="GLUTATHIONE S-TRANSFERASE KAPPA"/>
    <property type="match status" value="1"/>
</dbReference>
<protein>
    <submittedName>
        <fullName evidence="2">DsbA family oxidoreductase</fullName>
    </submittedName>
</protein>
<comment type="caution">
    <text evidence="2">The sequence shown here is derived from an EMBL/GenBank/DDBJ whole genome shotgun (WGS) entry which is preliminary data.</text>
</comment>
<evidence type="ECO:0000313" key="2">
    <source>
        <dbReference type="EMBL" id="TNJ34784.1"/>
    </source>
</evidence>
<dbReference type="EMBL" id="SMDR01000001">
    <property type="protein sequence ID" value="TNJ34784.1"/>
    <property type="molecule type" value="Genomic_DNA"/>
</dbReference>
<dbReference type="RefSeq" id="WP_139445539.1">
    <property type="nucleotide sequence ID" value="NZ_SMDR01000001.1"/>
</dbReference>
<dbReference type="InterPro" id="IPR001853">
    <property type="entry name" value="DSBA-like_thioredoxin_dom"/>
</dbReference>
<dbReference type="GO" id="GO:0016491">
    <property type="term" value="F:oxidoreductase activity"/>
    <property type="evidence" value="ECO:0007669"/>
    <property type="project" value="InterPro"/>
</dbReference>
<accession>A0A5C4RUW8</accession>
<sequence length="221" mass="24370">MTTAQRPTPLVIDFLAEIAHPWCVINLITLERALMSLRNEVRAEIQFQPFELSPKLGPEGETVAEGLARRLQWTASQALDNQMAAQARARAIGIEYTANPERRLWNTFDAHRLMRWAGRQNAARALYLALAEAGANRGENLSSREVLARIAGEAGLDAAGAYAVLASDQFADEVRTIEVHYRKLLVFEVPTLVVNGKHRINGAVNYDAMVSGLRQIAALPA</sequence>
<dbReference type="InterPro" id="IPR036249">
    <property type="entry name" value="Thioredoxin-like_sf"/>
</dbReference>
<dbReference type="Gene3D" id="3.40.30.10">
    <property type="entry name" value="Glutaredoxin"/>
    <property type="match status" value="1"/>
</dbReference>
<dbReference type="AlphaFoldDB" id="A0A5C4RUW8"/>
<evidence type="ECO:0000259" key="1">
    <source>
        <dbReference type="Pfam" id="PF01323"/>
    </source>
</evidence>
<dbReference type="Pfam" id="PF01323">
    <property type="entry name" value="DSBA"/>
    <property type="match status" value="1"/>
</dbReference>
<proteinExistence type="predicted"/>
<dbReference type="PANTHER" id="PTHR13887:SF41">
    <property type="entry name" value="THIOREDOXIN SUPERFAMILY PROTEIN"/>
    <property type="match status" value="1"/>
</dbReference>